<dbReference type="AlphaFoldDB" id="A0A0K1S0L4"/>
<name>A0A0K1S0L4_9CHRO</name>
<feature type="compositionally biased region" description="Basic and acidic residues" evidence="1">
    <location>
        <begin position="37"/>
        <end position="49"/>
    </location>
</feature>
<reference evidence="2 3" key="1">
    <citation type="journal article" date="2016" name="Stand. Genomic Sci.">
        <title>Complete genome sequence and genomic characterization of Microcystis panniformis FACHB 1757 by third-generation sequencing.</title>
        <authorList>
            <person name="Zhang J.Y."/>
            <person name="Guan R."/>
            <person name="Zhang H.J."/>
            <person name="Li H."/>
            <person name="Xiao P."/>
            <person name="Yu G.L."/>
            <person name="Du L."/>
            <person name="Cao D.M."/>
            <person name="Zhu B.C."/>
            <person name="Li R.H."/>
            <person name="Lu Z.H."/>
        </authorList>
    </citation>
    <scope>NUCLEOTIDE SEQUENCE [LARGE SCALE GENOMIC DNA]</scope>
    <source>
        <strain evidence="2 3">FACHB-1757</strain>
    </source>
</reference>
<feature type="compositionally biased region" description="Polar residues" evidence="1">
    <location>
        <begin position="1"/>
        <end position="14"/>
    </location>
</feature>
<gene>
    <name evidence="2" type="ORF">VL20_2608</name>
</gene>
<sequence>MGNHLNGTVGQTETPPNPPPPLPPRHRGAGGQGGGRVRQERFSVETLRI</sequence>
<keyword evidence="3" id="KW-1185">Reference proteome</keyword>
<evidence type="ECO:0000313" key="3">
    <source>
        <dbReference type="Proteomes" id="UP000068167"/>
    </source>
</evidence>
<organism evidence="2 3">
    <name type="scientific">Microcystis panniformis FACHB-1757</name>
    <dbReference type="NCBI Taxonomy" id="1638788"/>
    <lineage>
        <taxon>Bacteria</taxon>
        <taxon>Bacillati</taxon>
        <taxon>Cyanobacteriota</taxon>
        <taxon>Cyanophyceae</taxon>
        <taxon>Oscillatoriophycideae</taxon>
        <taxon>Chroococcales</taxon>
        <taxon>Microcystaceae</taxon>
        <taxon>Microcystis</taxon>
    </lineage>
</organism>
<evidence type="ECO:0000256" key="1">
    <source>
        <dbReference type="SAM" id="MobiDB-lite"/>
    </source>
</evidence>
<dbReference type="Proteomes" id="UP000068167">
    <property type="component" value="Chromosome"/>
</dbReference>
<dbReference type="PATRIC" id="fig|1638788.3.peg.2617"/>
<dbReference type="EMBL" id="CP011339">
    <property type="protein sequence ID" value="AKV67679.1"/>
    <property type="molecule type" value="Genomic_DNA"/>
</dbReference>
<proteinExistence type="predicted"/>
<feature type="region of interest" description="Disordered" evidence="1">
    <location>
        <begin position="1"/>
        <end position="49"/>
    </location>
</feature>
<accession>A0A0K1S0L4</accession>
<dbReference type="KEGG" id="mpk:VL20_2608"/>
<protein>
    <submittedName>
        <fullName evidence="2">Uncharacterized protein</fullName>
    </submittedName>
</protein>
<evidence type="ECO:0000313" key="2">
    <source>
        <dbReference type="EMBL" id="AKV67679.1"/>
    </source>
</evidence>